<dbReference type="AlphaFoldDB" id="A0A9P7YRQ2"/>
<reference evidence="3" key="1">
    <citation type="journal article" date="2021" name="IMA Fungus">
        <title>Genomic characterization of three marine fungi, including Emericellopsis atlantica sp. nov. with signatures of a generalist lifestyle and marine biomass degradation.</title>
        <authorList>
            <person name="Hagestad O.C."/>
            <person name="Hou L."/>
            <person name="Andersen J.H."/>
            <person name="Hansen E.H."/>
            <person name="Altermark B."/>
            <person name="Li C."/>
            <person name="Kuhnert E."/>
            <person name="Cox R.J."/>
            <person name="Crous P.W."/>
            <person name="Spatafora J.W."/>
            <person name="Lail K."/>
            <person name="Amirebrahimi M."/>
            <person name="Lipzen A."/>
            <person name="Pangilinan J."/>
            <person name="Andreopoulos W."/>
            <person name="Hayes R.D."/>
            <person name="Ng V."/>
            <person name="Grigoriev I.V."/>
            <person name="Jackson S.A."/>
            <person name="Sutton T.D.S."/>
            <person name="Dobson A.D.W."/>
            <person name="Rama T."/>
        </authorList>
    </citation>
    <scope>NUCLEOTIDE SEQUENCE</scope>
    <source>
        <strain evidence="3">TRa018bII</strain>
    </source>
</reference>
<dbReference type="InterPro" id="IPR046536">
    <property type="entry name" value="DUF6601"/>
</dbReference>
<proteinExistence type="predicted"/>
<evidence type="ECO:0000256" key="1">
    <source>
        <dbReference type="SAM" id="MobiDB-lite"/>
    </source>
</evidence>
<keyword evidence="2" id="KW-0472">Membrane</keyword>
<dbReference type="PANTHER" id="PTHR34414">
    <property type="entry name" value="HET DOMAIN-CONTAINING PROTEIN-RELATED"/>
    <property type="match status" value="1"/>
</dbReference>
<evidence type="ECO:0000313" key="4">
    <source>
        <dbReference type="Proteomes" id="UP000824998"/>
    </source>
</evidence>
<dbReference type="Proteomes" id="UP000824998">
    <property type="component" value="Unassembled WGS sequence"/>
</dbReference>
<dbReference type="EMBL" id="MU251379">
    <property type="protein sequence ID" value="KAG9237873.1"/>
    <property type="molecule type" value="Genomic_DNA"/>
</dbReference>
<feature type="region of interest" description="Disordered" evidence="1">
    <location>
        <begin position="220"/>
        <end position="255"/>
    </location>
</feature>
<evidence type="ECO:0000256" key="2">
    <source>
        <dbReference type="SAM" id="Phobius"/>
    </source>
</evidence>
<dbReference type="PANTHER" id="PTHR34414:SF1">
    <property type="entry name" value="SUBTILISIN-LIKE SERINE PROTEASE"/>
    <property type="match status" value="1"/>
</dbReference>
<evidence type="ECO:0000313" key="3">
    <source>
        <dbReference type="EMBL" id="KAG9237873.1"/>
    </source>
</evidence>
<feature type="transmembrane region" description="Helical" evidence="2">
    <location>
        <begin position="178"/>
        <end position="210"/>
    </location>
</feature>
<feature type="transmembrane region" description="Helical" evidence="2">
    <location>
        <begin position="140"/>
        <end position="158"/>
    </location>
</feature>
<sequence>MSLTPPFSKDAAFGVDSWASELPASIILKENFLYLSHDVKAWMGSELRYATSLVARWVASSRTTVAPLTHPRPTSTSCSSNHSLTSSSTLKHGRHICDDKLLHQSASGILLSYTWLIQHLRDFDLAVENQPLSPVVAWKLFAVFAYVTGLLSAMRVGLATQQLQHSAAFNQTAFRFAVISMFATGCVILAFVGFWLVLFGHSLWTTLWFARSLGREGKRKEQDKWRENGKDTRQSARIPHSVQSVSRPSTPLDSSRRRFVIRSRRWKMSKEFHGSCSTSHILEQDTHRTGEHAASESLWWTCLSKTFIGLIERLACSSLL</sequence>
<comment type="caution">
    <text evidence="3">The sequence shown here is derived from an EMBL/GenBank/DDBJ whole genome shotgun (WGS) entry which is preliminary data.</text>
</comment>
<keyword evidence="4" id="KW-1185">Reference proteome</keyword>
<feature type="compositionally biased region" description="Basic and acidic residues" evidence="1">
    <location>
        <begin position="220"/>
        <end position="234"/>
    </location>
</feature>
<keyword evidence="2" id="KW-0812">Transmembrane</keyword>
<organism evidence="3 4">
    <name type="scientific">Amylocarpus encephaloides</name>
    <dbReference type="NCBI Taxonomy" id="45428"/>
    <lineage>
        <taxon>Eukaryota</taxon>
        <taxon>Fungi</taxon>
        <taxon>Dikarya</taxon>
        <taxon>Ascomycota</taxon>
        <taxon>Pezizomycotina</taxon>
        <taxon>Leotiomycetes</taxon>
        <taxon>Helotiales</taxon>
        <taxon>Helotiales incertae sedis</taxon>
        <taxon>Amylocarpus</taxon>
    </lineage>
</organism>
<dbReference type="Pfam" id="PF20246">
    <property type="entry name" value="DUF6601"/>
    <property type="match status" value="1"/>
</dbReference>
<accession>A0A9P7YRQ2</accession>
<feature type="compositionally biased region" description="Polar residues" evidence="1">
    <location>
        <begin position="241"/>
        <end position="253"/>
    </location>
</feature>
<protein>
    <submittedName>
        <fullName evidence="3">Uncharacterized protein</fullName>
    </submittedName>
</protein>
<gene>
    <name evidence="3" type="ORF">BJ875DRAFT_540120</name>
</gene>
<keyword evidence="2" id="KW-1133">Transmembrane helix</keyword>
<name>A0A9P7YRQ2_9HELO</name>